<comment type="caution">
    <text evidence="1">The sequence shown here is derived from an EMBL/GenBank/DDBJ whole genome shotgun (WGS) entry which is preliminary data.</text>
</comment>
<gene>
    <name evidence="1" type="ORF">RchiOBHm_Chr3g0488801</name>
</gene>
<sequence length="62" mass="7232">MNWRWGGFSVREKKEGWKWIGKRESLMGFWWSGGAALLSAKGRMGSIFITGEWLVLEEGKRR</sequence>
<evidence type="ECO:0000313" key="2">
    <source>
        <dbReference type="Proteomes" id="UP000238479"/>
    </source>
</evidence>
<dbReference type="AlphaFoldDB" id="A0A2P6RFV7"/>
<accession>A0A2P6RFV7</accession>
<proteinExistence type="predicted"/>
<protein>
    <submittedName>
        <fullName evidence="1">Uncharacterized protein</fullName>
    </submittedName>
</protein>
<dbReference type="Proteomes" id="UP000238479">
    <property type="component" value="Chromosome 3"/>
</dbReference>
<dbReference type="EMBL" id="PDCK01000041">
    <property type="protein sequence ID" value="PRQ45311.1"/>
    <property type="molecule type" value="Genomic_DNA"/>
</dbReference>
<organism evidence="1 2">
    <name type="scientific">Rosa chinensis</name>
    <name type="common">China rose</name>
    <dbReference type="NCBI Taxonomy" id="74649"/>
    <lineage>
        <taxon>Eukaryota</taxon>
        <taxon>Viridiplantae</taxon>
        <taxon>Streptophyta</taxon>
        <taxon>Embryophyta</taxon>
        <taxon>Tracheophyta</taxon>
        <taxon>Spermatophyta</taxon>
        <taxon>Magnoliopsida</taxon>
        <taxon>eudicotyledons</taxon>
        <taxon>Gunneridae</taxon>
        <taxon>Pentapetalae</taxon>
        <taxon>rosids</taxon>
        <taxon>fabids</taxon>
        <taxon>Rosales</taxon>
        <taxon>Rosaceae</taxon>
        <taxon>Rosoideae</taxon>
        <taxon>Rosoideae incertae sedis</taxon>
        <taxon>Rosa</taxon>
    </lineage>
</organism>
<evidence type="ECO:0000313" key="1">
    <source>
        <dbReference type="EMBL" id="PRQ45311.1"/>
    </source>
</evidence>
<keyword evidence="2" id="KW-1185">Reference proteome</keyword>
<dbReference type="Gramene" id="PRQ45311">
    <property type="protein sequence ID" value="PRQ45311"/>
    <property type="gene ID" value="RchiOBHm_Chr3g0488801"/>
</dbReference>
<reference evidence="1 2" key="1">
    <citation type="journal article" date="2018" name="Nat. Genet.">
        <title>The Rosa genome provides new insights in the design of modern roses.</title>
        <authorList>
            <person name="Bendahmane M."/>
        </authorList>
    </citation>
    <scope>NUCLEOTIDE SEQUENCE [LARGE SCALE GENOMIC DNA]</scope>
    <source>
        <strain evidence="2">cv. Old Blush</strain>
    </source>
</reference>
<name>A0A2P6RFV7_ROSCH</name>